<comment type="caution">
    <text evidence="7">The sequence shown here is derived from an EMBL/GenBank/DDBJ whole genome shotgun (WGS) entry which is preliminary data.</text>
</comment>
<feature type="transmembrane region" description="Helical" evidence="5">
    <location>
        <begin position="109"/>
        <end position="128"/>
    </location>
</feature>
<keyword evidence="2 5" id="KW-0812">Transmembrane</keyword>
<accession>A0ABU1CH58</accession>
<evidence type="ECO:0000256" key="1">
    <source>
        <dbReference type="ARBA" id="ARBA00004141"/>
    </source>
</evidence>
<dbReference type="PANTHER" id="PTHR37422">
    <property type="entry name" value="TEICHURONIC ACID BIOSYNTHESIS PROTEIN TUAE"/>
    <property type="match status" value="1"/>
</dbReference>
<keyword evidence="3 5" id="KW-1133">Transmembrane helix</keyword>
<feature type="transmembrane region" description="Helical" evidence="5">
    <location>
        <begin position="206"/>
        <end position="225"/>
    </location>
</feature>
<evidence type="ECO:0000259" key="6">
    <source>
        <dbReference type="Pfam" id="PF04932"/>
    </source>
</evidence>
<feature type="transmembrane region" description="Helical" evidence="5">
    <location>
        <begin position="251"/>
        <end position="270"/>
    </location>
</feature>
<comment type="subcellular location">
    <subcellularLocation>
        <location evidence="1">Membrane</location>
        <topology evidence="1">Multi-pass membrane protein</topology>
    </subcellularLocation>
</comment>
<keyword evidence="8" id="KW-1185">Reference proteome</keyword>
<evidence type="ECO:0000256" key="2">
    <source>
        <dbReference type="ARBA" id="ARBA00022692"/>
    </source>
</evidence>
<feature type="transmembrane region" description="Helical" evidence="5">
    <location>
        <begin position="137"/>
        <end position="159"/>
    </location>
</feature>
<evidence type="ECO:0000256" key="5">
    <source>
        <dbReference type="SAM" id="Phobius"/>
    </source>
</evidence>
<evidence type="ECO:0000313" key="8">
    <source>
        <dbReference type="Proteomes" id="UP001233535"/>
    </source>
</evidence>
<gene>
    <name evidence="7" type="ORF">P8609_15080</name>
</gene>
<dbReference type="PANTHER" id="PTHR37422:SF13">
    <property type="entry name" value="LIPOPOLYSACCHARIDE BIOSYNTHESIS PROTEIN PA4999-RELATED"/>
    <property type="match status" value="1"/>
</dbReference>
<evidence type="ECO:0000256" key="3">
    <source>
        <dbReference type="ARBA" id="ARBA00022989"/>
    </source>
</evidence>
<feature type="transmembrane region" description="Helical" evidence="5">
    <location>
        <begin position="179"/>
        <end position="199"/>
    </location>
</feature>
<reference evidence="7 8" key="1">
    <citation type="submission" date="2023-04" db="EMBL/GenBank/DDBJ databases">
        <title>Lysobacter sp. strain UC isolated from soil sample.</title>
        <authorList>
            <person name="Choksket S."/>
            <person name="Harshvardhan F."/>
            <person name="Rana R."/>
            <person name="Patil P.B."/>
            <person name="Korpole S."/>
        </authorList>
    </citation>
    <scope>NUCLEOTIDE SEQUENCE [LARGE SCALE GENOMIC DNA]</scope>
    <source>
        <strain evidence="7 8">UC</strain>
    </source>
</reference>
<dbReference type="Pfam" id="PF04932">
    <property type="entry name" value="Wzy_C"/>
    <property type="match status" value="1"/>
</dbReference>
<dbReference type="InterPro" id="IPR051533">
    <property type="entry name" value="WaaL-like"/>
</dbReference>
<dbReference type="EMBL" id="JARUHG010000005">
    <property type="protein sequence ID" value="MDR0184286.1"/>
    <property type="molecule type" value="Genomic_DNA"/>
</dbReference>
<dbReference type="Proteomes" id="UP001233535">
    <property type="component" value="Unassembled WGS sequence"/>
</dbReference>
<sequence>MEGDFGKHFSCRRPQMLDRPRRESHSPRALPHTALRIAQWCGVGAFAAVPINKPATNILLALCTVFSLLGAGAGPRWQASWNNPIAKGFLLWAAVLVASALRVPGTPSWPGSFVLACAYPLILASVFVDERWGKRALAAFAIAVSLTMLASYAMQVGLLPQRAVVSAAPNMRNTVFKEYTQQGLSTLILGCMCMAIALAETSKRRRFYLVVLAGIAAANVLFLLGSRTADLVLMPLVAYFAWRLAARRPAWVRVLLTVTALVALGAIAYLSPVMRTRVVASLPAETTRYVEEASPTATGIRMQLWRRSLEIVSDAPLFGHGLDQWRPAYRAAMQAHGDKDAFLAGHPHQELLLIVAEQGIVGLAIYLALLIALVLHVRKLAPPWRDTYTCLIVIYVFAGLANCLWGDFTHRHTFVLLIACVPALMKSARSAGGRA</sequence>
<feature type="transmembrane region" description="Helical" evidence="5">
    <location>
        <begin position="85"/>
        <end position="103"/>
    </location>
</feature>
<evidence type="ECO:0000313" key="7">
    <source>
        <dbReference type="EMBL" id="MDR0184286.1"/>
    </source>
</evidence>
<name>A0ABU1CH58_9GAMM</name>
<feature type="transmembrane region" description="Helical" evidence="5">
    <location>
        <begin position="387"/>
        <end position="408"/>
    </location>
</feature>
<feature type="transmembrane region" description="Helical" evidence="5">
    <location>
        <begin position="351"/>
        <end position="375"/>
    </location>
</feature>
<protein>
    <submittedName>
        <fullName evidence="7">O-antigen ligase family protein</fullName>
    </submittedName>
</protein>
<proteinExistence type="predicted"/>
<dbReference type="InterPro" id="IPR007016">
    <property type="entry name" value="O-antigen_ligase-rel_domated"/>
</dbReference>
<feature type="domain" description="O-antigen ligase-related" evidence="6">
    <location>
        <begin position="214"/>
        <end position="367"/>
    </location>
</feature>
<dbReference type="GO" id="GO:0016874">
    <property type="term" value="F:ligase activity"/>
    <property type="evidence" value="ECO:0007669"/>
    <property type="project" value="UniProtKB-KW"/>
</dbReference>
<keyword evidence="7" id="KW-0436">Ligase</keyword>
<evidence type="ECO:0000256" key="4">
    <source>
        <dbReference type="ARBA" id="ARBA00023136"/>
    </source>
</evidence>
<organism evidence="7 8">
    <name type="scientific">Lysobacter arvi</name>
    <dbReference type="NCBI Taxonomy" id="3038776"/>
    <lineage>
        <taxon>Bacteria</taxon>
        <taxon>Pseudomonadati</taxon>
        <taxon>Pseudomonadota</taxon>
        <taxon>Gammaproteobacteria</taxon>
        <taxon>Lysobacterales</taxon>
        <taxon>Lysobacteraceae</taxon>
        <taxon>Lysobacter</taxon>
    </lineage>
</organism>
<keyword evidence="4 5" id="KW-0472">Membrane</keyword>
<feature type="transmembrane region" description="Helical" evidence="5">
    <location>
        <begin position="55"/>
        <end position="73"/>
    </location>
</feature>